<keyword evidence="5" id="KW-0010">Activator</keyword>
<evidence type="ECO:0000259" key="8">
    <source>
        <dbReference type="PROSITE" id="PS50045"/>
    </source>
</evidence>
<evidence type="ECO:0000256" key="2">
    <source>
        <dbReference type="ARBA" id="ARBA00022840"/>
    </source>
</evidence>
<dbReference type="SUPFAM" id="SSF46689">
    <property type="entry name" value="Homeodomain-like"/>
    <property type="match status" value="1"/>
</dbReference>
<dbReference type="Gene3D" id="1.10.10.60">
    <property type="entry name" value="Homeodomain-like"/>
    <property type="match status" value="1"/>
</dbReference>
<reference evidence="9" key="2">
    <citation type="submission" date="2023-02" db="EMBL/GenBank/DDBJ databases">
        <authorList>
            <person name="Rayyan A."/>
            <person name="Meyer T."/>
            <person name="Kyndt J.A."/>
        </authorList>
    </citation>
    <scope>NUCLEOTIDE SEQUENCE</scope>
    <source>
        <strain evidence="9">DSM 9987</strain>
    </source>
</reference>
<dbReference type="SMART" id="SM00382">
    <property type="entry name" value="AAA"/>
    <property type="match status" value="1"/>
</dbReference>
<dbReference type="Gene3D" id="3.20.20.70">
    <property type="entry name" value="Aldolase class I"/>
    <property type="match status" value="1"/>
</dbReference>
<keyword evidence="10" id="KW-1185">Reference proteome</keyword>
<dbReference type="Gene3D" id="1.10.8.60">
    <property type="match status" value="1"/>
</dbReference>
<evidence type="ECO:0000256" key="1">
    <source>
        <dbReference type="ARBA" id="ARBA00022741"/>
    </source>
</evidence>
<sequence>MTSPGDQHRAPAGGGGPAGGRTPQGRPRLGTAGRFGIGAAIGAGLVARSAVRGGADFILALNAGRVRVMGAPSAVCMLPIHESNAFVAAFARTEILGRVDVPVLFGASTFDPRTDVEALVGQIAAWGFSGVINFPSVILLDPEARAGMERLGLGWRREVALIEAARRAGLLAAAYVRTVEQGADMAAAGSDLVCVNFGWTTGGVAGEPATQDTAGAAAEAAAVFRTARRLRPKILCFVEGGPIATPQGAAEVCRASRADGYIASSTVDRIPLETAVSDTAAAFKAVAGLTRKVEALENELLGDGRRFGLIGCSAAMAHLVRMIERLADSDLTVLIRGESGTGKELVAQALHRASRRCDRPLVAVNCAAIPRDLLESELFGYERGAFTGASRSRLGRFEEANGGTLFLDEIGDLDLPLQGKLLRILESGVVERLGSNQPHRLDVRVLCATHRDLRAASAEGRFREDLFFRLAQLEIRVPSLAERIEDIPLLARQFLSAFAARHGGPPKVIDNAAYQRLMSHRWAGNVRELRNVVQQAAILGDREVIGAADLIPLLDAPAAAAPGRAAARPATPAPAPSTAETERDWIVEALRRNRFRRDATARDLGLSRKTLYNKMRHYGIA</sequence>
<evidence type="ECO:0000256" key="5">
    <source>
        <dbReference type="ARBA" id="ARBA00023159"/>
    </source>
</evidence>
<organism evidence="9 10">
    <name type="scientific">Rhodoplanes tepidamans</name>
    <name type="common">Rhodoplanes cryptolactis</name>
    <dbReference type="NCBI Taxonomy" id="200616"/>
    <lineage>
        <taxon>Bacteria</taxon>
        <taxon>Pseudomonadati</taxon>
        <taxon>Pseudomonadota</taxon>
        <taxon>Alphaproteobacteria</taxon>
        <taxon>Hyphomicrobiales</taxon>
        <taxon>Nitrobacteraceae</taxon>
        <taxon>Rhodoplanes</taxon>
    </lineage>
</organism>
<reference evidence="9" key="1">
    <citation type="journal article" date="2023" name="Microbiol Resour">
        <title>Genome Sequences of Rhodoplanes serenus and Two Thermotolerant Strains, Rhodoplanes tepidamans and 'Rhodoplanes cryptolactis,' Further Refine the Genus.</title>
        <authorList>
            <person name="Rayyan A.A."/>
            <person name="Kyndt J.A."/>
        </authorList>
    </citation>
    <scope>NUCLEOTIDE SEQUENCE</scope>
    <source>
        <strain evidence="9">DSM 9987</strain>
    </source>
</reference>
<dbReference type="InterPro" id="IPR027417">
    <property type="entry name" value="P-loop_NTPase"/>
</dbReference>
<dbReference type="InterPro" id="IPR009215">
    <property type="entry name" value="TIM-br_IGPS-like"/>
</dbReference>
<keyword evidence="3" id="KW-0902">Two-component regulatory system</keyword>
<protein>
    <submittedName>
        <fullName evidence="9">Phosphoenolpyruvate hydrolase family protein</fullName>
    </submittedName>
</protein>
<dbReference type="PRINTS" id="PR01590">
    <property type="entry name" value="HTHFIS"/>
</dbReference>
<keyword evidence="2" id="KW-0067">ATP-binding</keyword>
<evidence type="ECO:0000313" key="10">
    <source>
        <dbReference type="Proteomes" id="UP001165652"/>
    </source>
</evidence>
<dbReference type="InterPro" id="IPR002197">
    <property type="entry name" value="HTH_Fis"/>
</dbReference>
<dbReference type="Pfam" id="PF25601">
    <property type="entry name" value="AAA_lid_14"/>
    <property type="match status" value="1"/>
</dbReference>
<dbReference type="PROSITE" id="PS00675">
    <property type="entry name" value="SIGMA54_INTERACT_1"/>
    <property type="match status" value="1"/>
</dbReference>
<dbReference type="Gene3D" id="3.40.50.300">
    <property type="entry name" value="P-loop containing nucleotide triphosphate hydrolases"/>
    <property type="match status" value="1"/>
</dbReference>
<dbReference type="CDD" id="cd00009">
    <property type="entry name" value="AAA"/>
    <property type="match status" value="1"/>
</dbReference>
<dbReference type="Pfam" id="PF00158">
    <property type="entry name" value="Sigma54_activat"/>
    <property type="match status" value="1"/>
</dbReference>
<dbReference type="InterPro" id="IPR015813">
    <property type="entry name" value="Pyrv/PenolPyrv_kinase-like_dom"/>
</dbReference>
<evidence type="ECO:0000256" key="4">
    <source>
        <dbReference type="ARBA" id="ARBA00023015"/>
    </source>
</evidence>
<keyword evidence="4" id="KW-0805">Transcription regulation</keyword>
<dbReference type="PROSITE" id="PS50045">
    <property type="entry name" value="SIGMA54_INTERACT_4"/>
    <property type="match status" value="1"/>
</dbReference>
<name>A0ABT5JIK9_RHOTP</name>
<comment type="caution">
    <text evidence="9">The sequence shown here is derived from an EMBL/GenBank/DDBJ whole genome shotgun (WGS) entry which is preliminary data.</text>
</comment>
<dbReference type="Pfam" id="PF09370">
    <property type="entry name" value="PEP_hydrolase"/>
    <property type="match status" value="1"/>
</dbReference>
<gene>
    <name evidence="9" type="ORF">PQJ73_27105</name>
</gene>
<dbReference type="RefSeq" id="WP_272780193.1">
    <property type="nucleotide sequence ID" value="NZ_JAQQLI010000069.1"/>
</dbReference>
<keyword evidence="6" id="KW-0804">Transcription</keyword>
<dbReference type="InterPro" id="IPR025662">
    <property type="entry name" value="Sigma_54_int_dom_ATP-bd_1"/>
</dbReference>
<dbReference type="GO" id="GO:0016787">
    <property type="term" value="F:hydrolase activity"/>
    <property type="evidence" value="ECO:0007669"/>
    <property type="project" value="UniProtKB-KW"/>
</dbReference>
<dbReference type="InterPro" id="IPR013785">
    <property type="entry name" value="Aldolase_TIM"/>
</dbReference>
<keyword evidence="9" id="KW-0378">Hydrolase</keyword>
<keyword evidence="1" id="KW-0547">Nucleotide-binding</keyword>
<dbReference type="SUPFAM" id="SSF51621">
    <property type="entry name" value="Phosphoenolpyruvate/pyruvate domain"/>
    <property type="match status" value="1"/>
</dbReference>
<dbReference type="InterPro" id="IPR009057">
    <property type="entry name" value="Homeodomain-like_sf"/>
</dbReference>
<dbReference type="PANTHER" id="PTHR32071:SF57">
    <property type="entry name" value="C4-DICARBOXYLATE TRANSPORT TRANSCRIPTIONAL REGULATORY PROTEIN DCTD"/>
    <property type="match status" value="1"/>
</dbReference>
<dbReference type="Proteomes" id="UP001165652">
    <property type="component" value="Unassembled WGS sequence"/>
</dbReference>
<evidence type="ECO:0000256" key="3">
    <source>
        <dbReference type="ARBA" id="ARBA00023012"/>
    </source>
</evidence>
<feature type="domain" description="Sigma-54 factor interaction" evidence="8">
    <location>
        <begin position="309"/>
        <end position="538"/>
    </location>
</feature>
<dbReference type="EMBL" id="JAQQLI010000069">
    <property type="protein sequence ID" value="MDC7789367.1"/>
    <property type="molecule type" value="Genomic_DNA"/>
</dbReference>
<feature type="region of interest" description="Disordered" evidence="7">
    <location>
        <begin position="1"/>
        <end position="29"/>
    </location>
</feature>
<proteinExistence type="predicted"/>
<dbReference type="InterPro" id="IPR002078">
    <property type="entry name" value="Sigma_54_int"/>
</dbReference>
<evidence type="ECO:0000256" key="7">
    <source>
        <dbReference type="SAM" id="MobiDB-lite"/>
    </source>
</evidence>
<dbReference type="PROSITE" id="PS00676">
    <property type="entry name" value="SIGMA54_INTERACT_2"/>
    <property type="match status" value="1"/>
</dbReference>
<dbReference type="InterPro" id="IPR003593">
    <property type="entry name" value="AAA+_ATPase"/>
</dbReference>
<evidence type="ECO:0000313" key="9">
    <source>
        <dbReference type="EMBL" id="MDC7789367.1"/>
    </source>
</evidence>
<dbReference type="PANTHER" id="PTHR32071">
    <property type="entry name" value="TRANSCRIPTIONAL REGULATORY PROTEIN"/>
    <property type="match status" value="1"/>
</dbReference>
<dbReference type="Pfam" id="PF02954">
    <property type="entry name" value="HTH_8"/>
    <property type="match status" value="1"/>
</dbReference>
<dbReference type="InterPro" id="IPR025943">
    <property type="entry name" value="Sigma_54_int_dom_ATP-bd_2"/>
</dbReference>
<accession>A0ABT5JIK9</accession>
<feature type="compositionally biased region" description="Low complexity" evidence="7">
    <location>
        <begin position="20"/>
        <end position="29"/>
    </location>
</feature>
<dbReference type="SUPFAM" id="SSF52540">
    <property type="entry name" value="P-loop containing nucleoside triphosphate hydrolases"/>
    <property type="match status" value="1"/>
</dbReference>
<dbReference type="InterPro" id="IPR058031">
    <property type="entry name" value="AAA_lid_NorR"/>
</dbReference>
<evidence type="ECO:0000256" key="6">
    <source>
        <dbReference type="ARBA" id="ARBA00023163"/>
    </source>
</evidence>